<name>A0A381JAT9_9CLOT</name>
<dbReference type="InterPro" id="IPR032782">
    <property type="entry name" value="KhpB_N"/>
</dbReference>
<dbReference type="PANTHER" id="PTHR38032">
    <property type="entry name" value="POLYMERASE-RELATED"/>
    <property type="match status" value="1"/>
</dbReference>
<dbReference type="InterPro" id="IPR046866">
    <property type="entry name" value="FapA_N"/>
</dbReference>
<keyword evidence="3" id="KW-1185">Reference proteome</keyword>
<gene>
    <name evidence="2" type="ORF">NCTC9836_01850</name>
</gene>
<organism evidence="2 3">
    <name type="scientific">Clostridium putrefaciens</name>
    <dbReference type="NCBI Taxonomy" id="99675"/>
    <lineage>
        <taxon>Bacteria</taxon>
        <taxon>Bacillati</taxon>
        <taxon>Bacillota</taxon>
        <taxon>Clostridia</taxon>
        <taxon>Eubacteriales</taxon>
        <taxon>Clostridiaceae</taxon>
        <taxon>Clostridium</taxon>
    </lineage>
</organism>
<dbReference type="InterPro" id="IPR005646">
    <property type="entry name" value="FapA"/>
</dbReference>
<accession>A0A381JAT9</accession>
<dbReference type="Proteomes" id="UP000254664">
    <property type="component" value="Unassembled WGS sequence"/>
</dbReference>
<evidence type="ECO:0000313" key="3">
    <source>
        <dbReference type="Proteomes" id="UP000254664"/>
    </source>
</evidence>
<sequence>MMEKTYSSFTLKKCLLQASKELNIPINNLKYNIIEEKRGLFKKKVVINVLLKNENDNMNIIEKKDGIIGIKSGKVCVSNPENGGRPAKINICKYLIIKVNGEKIEEKKEVYNEDTIDLTIIQDDVVPKRNMEIKFSSDKNKMKAYLSTEFIPKTIYKVKDTYGVKDLNIDVEEEKTHLPFYTEQEIKDALSLLDITFGIKEEAIQKISTETENNDVVIAEGVFPIDQEQDYIEFKFGKDKNKLKENEVGTVDYKSIGTVESFKKGDIIAEKVEGKKGVDGKNVKGEILQFKVPKSIIFRAAEGCILSEDGKKIVSLVEGKASFKNGCFFVRRVHEVASDVNLKTGDIKFSEHIVIKGNVMEGMKVEGGSTVVVEGYIESSEIISKGDVTIKGNVMLSKIYGGGTDVLKLNYINNLNALSTTLEGIVKGVKDIKRFKLVEGQASDGSIIKSLIDTKFKNTSKMCMNIIRDSLMEQDYDTELIDIIKKRVIGLGPLQIKDYNELNDIIFMIKGNIELFNNNSTIPVSVNLNYCQDSNIHSTGNIVFKGKGQYISNISSNDGIYFEQPGAISRGGRISAKKEIKARIVGSPAGVVTTLMVEDKGHIYVDTAYQNTTFVFGEKEGILEIPSKNVHAYMGSDGNIVIDRLKL</sequence>
<feature type="domain" description="RNA-binding protein KhpB N-terminal" evidence="1">
    <location>
        <begin position="5"/>
        <end position="52"/>
    </location>
</feature>
<evidence type="ECO:0000313" key="2">
    <source>
        <dbReference type="EMBL" id="SUY47517.1"/>
    </source>
</evidence>
<dbReference type="SMART" id="SM01245">
    <property type="entry name" value="Jag_N"/>
    <property type="match status" value="1"/>
</dbReference>
<dbReference type="AlphaFoldDB" id="A0A381JAT9"/>
<dbReference type="OrthoDB" id="1279at2"/>
<dbReference type="Pfam" id="PF03961">
    <property type="entry name" value="FapA"/>
    <property type="match status" value="1"/>
</dbReference>
<dbReference type="EMBL" id="UFWZ01000001">
    <property type="protein sequence ID" value="SUY47517.1"/>
    <property type="molecule type" value="Genomic_DNA"/>
</dbReference>
<dbReference type="Pfam" id="PF20250">
    <property type="entry name" value="FapA_N"/>
    <property type="match status" value="1"/>
</dbReference>
<dbReference type="InterPro" id="IPR046865">
    <property type="entry name" value="FapA_b_solenoid"/>
</dbReference>
<reference evidence="2 3" key="1">
    <citation type="submission" date="2018-06" db="EMBL/GenBank/DDBJ databases">
        <authorList>
            <consortium name="Pathogen Informatics"/>
            <person name="Doyle S."/>
        </authorList>
    </citation>
    <scope>NUCLEOTIDE SEQUENCE [LARGE SCALE GENOMIC DNA]</scope>
    <source>
        <strain evidence="2 3">NCTC9836</strain>
    </source>
</reference>
<dbReference type="PANTHER" id="PTHR38032:SF1">
    <property type="entry name" value="RNA-BINDING PROTEIN KHPB N-TERMINAL DOMAIN-CONTAINING PROTEIN"/>
    <property type="match status" value="1"/>
</dbReference>
<evidence type="ECO:0000259" key="1">
    <source>
        <dbReference type="SMART" id="SM01245"/>
    </source>
</evidence>
<proteinExistence type="predicted"/>
<protein>
    <submittedName>
        <fullName evidence="2">Serine phosphatase RsbU, regulator of sigma subunit</fullName>
    </submittedName>
</protein>
<dbReference type="RefSeq" id="WP_115641473.1">
    <property type="nucleotide sequence ID" value="NZ_UFWZ01000001.1"/>
</dbReference>